<sequence length="1586" mass="174073">MSRRLNVNQVYACRSYDLRERISLITIIRTAVKNHLHSSLLLPVPEEPSCLHLSILTTRGPPIPEHYTQRERAETAPMDDRDRSHGEQRQFPWPPETVPMETRTPLQPMSPSHYQDLLLQHHAHLSRQLHSASGSPSLGHTPCQYPLEPQVPVESHGEAGRQAAGTRLPNSSPYTGGGKDGYMDGEVERGVFVNAVGYDANNYNSFNGRGGDSIAQKANYGTRKMEVDRLGSRDDFNNGSGHVAQQKAVYGRPSGVIVDDGLDDFGGGGNSGDFDDPSLCFAGQRDEGCDGDDSSASGSGGDMYRRADEGCSGDDVFHRLDDVSRGDHVLHGNGCEEKTDEDSNTRDDVFHRADECRDADDIFYRLDEGRHRDGVLYSRDYGGNGNGFSSYFKGASSYADKDNHPYNSCTASANKVESFVRDESLRTDDLASEDDFRIDLTAQRDSLRKMNEFRECEDFADRRISLASPEAQAKPGCWVSPSPLDQDAMAGEGRERGGACQPGWASTHSYSQSVVGASGGRCGYQQKLDSFSEAFCFRRNIAAGNRISTGGSGMVNFGFPGQPGTQWIKNNHYDSLTNSSTLPSPPHPHPLPLVLSPPPTPLPPPSISPPKLTPPPSLGSFGLPQSSGGDGGGTIQVYASTLQQIHSSHPSAVMWKLPVSHWLQQSGDITVAEGNVPFDPSSSLYVSCEEAGLNGRLGKTLHHSDYEKCLQTPAEASLIPSFPLNPSTLHPTPLPLSSPSQAPSGPQLNGVLPLVVYRGTPYPSLLQSLKRRGHKGVEWFGKDSHYTSLPMLKPQRRGSGLLYSLWAPPGRRVMDGPDSEDTYSLIPCINVGARFQAELPSCLKKEEGTGAWPEESSPNEQLMWKPGEGLEKSSVIQKQVEAVLSVCSSCCLPGGGSNTELALHCLHDCHGDTLATLEKLLFSNPSSVRDYHYAGSDVWSPTERSLFAKALTTHGKDFTLIQRTVHTKCVSQCVEFYYLSKRLGDKQRKHREEELRMEGQRSVVPLSNSLEGVNPAPSLATNFPCQQCGKMFFKIKSRNAHMKIHRQQQDDWRQPGHGHNLALNLPSSQGTNLPHSLASGLAYLQGPVATTHINNNSLQGAHTVNNNKSFLNIPSNNIVNNNSAIDSAPIQRGPAPLLSLQQSWNLFHGNSEPGQVFYYDPEVSLQNKMLLLVAGVGRGGLGLLAMKRTCLHSRSSHLLPQKLEYRPIKKVMVANRGEIAIRVFRACTELGIRTVAVYSEQDRGQMHRQKADEAYLIGKGLLPVAAYLHIPDIIRVAMENNVDAIHPGYGFLSERSDFAQACADAGVRFIGPSPETVRKMGDKVEARSLAIRAGVPVVPGTDGPIASQEEARFFAETHGFPIIFKAAYGGGGRGMRVVKKNEELEENYQRAFSEALTAFGNGALFVEKFIERPRHIEVQILGDKYGNVIHLFERDCSIQRRHQKVVEIAPAADLDPILRDRLTSDSVRLAKQVGYENAGTVEFLVDKHGKHYFIEVNSRLQVEHTVTEEVTDVDLVHAQIRVCEGRSLPELGLTQEQIRVNGCAIQCRVTTEDPARGFQPDTGRLEAAGLELTTFYTRNPNNHRSH</sequence>
<proteinExistence type="predicted"/>
<comment type="caution">
    <text evidence="1">The sequence shown here is derived from an EMBL/GenBank/DDBJ whole genome shotgun (WGS) entry which is preliminary data.</text>
</comment>
<name>A0ACC2GXI1_DALPE</name>
<dbReference type="EMBL" id="CM055735">
    <property type="protein sequence ID" value="KAJ8008489.1"/>
    <property type="molecule type" value="Genomic_DNA"/>
</dbReference>
<evidence type="ECO:0000313" key="1">
    <source>
        <dbReference type="EMBL" id="KAJ8008489.1"/>
    </source>
</evidence>
<keyword evidence="2" id="KW-1185">Reference proteome</keyword>
<dbReference type="Proteomes" id="UP001157502">
    <property type="component" value="Chromosome 8"/>
</dbReference>
<organism evidence="1 2">
    <name type="scientific">Dallia pectoralis</name>
    <name type="common">Alaska blackfish</name>
    <dbReference type="NCBI Taxonomy" id="75939"/>
    <lineage>
        <taxon>Eukaryota</taxon>
        <taxon>Metazoa</taxon>
        <taxon>Chordata</taxon>
        <taxon>Craniata</taxon>
        <taxon>Vertebrata</taxon>
        <taxon>Euteleostomi</taxon>
        <taxon>Actinopterygii</taxon>
        <taxon>Neopterygii</taxon>
        <taxon>Teleostei</taxon>
        <taxon>Protacanthopterygii</taxon>
        <taxon>Esociformes</taxon>
        <taxon>Umbridae</taxon>
        <taxon>Dallia</taxon>
    </lineage>
</organism>
<evidence type="ECO:0000313" key="2">
    <source>
        <dbReference type="Proteomes" id="UP001157502"/>
    </source>
</evidence>
<reference evidence="1" key="1">
    <citation type="submission" date="2021-05" db="EMBL/GenBank/DDBJ databases">
        <authorList>
            <person name="Pan Q."/>
            <person name="Jouanno E."/>
            <person name="Zahm M."/>
            <person name="Klopp C."/>
            <person name="Cabau C."/>
            <person name="Louis A."/>
            <person name="Berthelot C."/>
            <person name="Parey E."/>
            <person name="Roest Crollius H."/>
            <person name="Montfort J."/>
            <person name="Robinson-Rechavi M."/>
            <person name="Bouchez O."/>
            <person name="Lampietro C."/>
            <person name="Lopez Roques C."/>
            <person name="Donnadieu C."/>
            <person name="Postlethwait J."/>
            <person name="Bobe J."/>
            <person name="Dillon D."/>
            <person name="Chandos A."/>
            <person name="von Hippel F."/>
            <person name="Guiguen Y."/>
        </authorList>
    </citation>
    <scope>NUCLEOTIDE SEQUENCE</scope>
    <source>
        <strain evidence="1">YG-Jan2019</strain>
    </source>
</reference>
<accession>A0ACC2GXI1</accession>
<protein>
    <submittedName>
        <fullName evidence="1">Uncharacterized protein</fullName>
    </submittedName>
</protein>
<gene>
    <name evidence="1" type="ORF">DPEC_G00105410</name>
</gene>